<sequence>MPKFQTILVPVDGSVNSERALSYAAYLALQCSASIGVLHVVNLSSAVAAIGHVGTGGYIPDRVLDDIQEAGQSVIDEALKKIPPEVEAKGFLEIGSPKDIVVTFCAEKKYDVVIMGSRGLGTIEQLVLGSVSSYVLYHSNCPVMVVK</sequence>
<dbReference type="PANTHER" id="PTHR46268">
    <property type="entry name" value="STRESS RESPONSE PROTEIN NHAX"/>
    <property type="match status" value="1"/>
</dbReference>
<gene>
    <name evidence="3" type="ORF">EV210_102235</name>
</gene>
<dbReference type="InterPro" id="IPR014729">
    <property type="entry name" value="Rossmann-like_a/b/a_fold"/>
</dbReference>
<dbReference type="CDD" id="cd00293">
    <property type="entry name" value="USP-like"/>
    <property type="match status" value="1"/>
</dbReference>
<evidence type="ECO:0000256" key="1">
    <source>
        <dbReference type="ARBA" id="ARBA00008791"/>
    </source>
</evidence>
<comment type="similarity">
    <text evidence="1">Belongs to the universal stress protein A family.</text>
</comment>
<evidence type="ECO:0000313" key="4">
    <source>
        <dbReference type="Proteomes" id="UP000295063"/>
    </source>
</evidence>
<keyword evidence="4" id="KW-1185">Reference proteome</keyword>
<dbReference type="RefSeq" id="WP_132075650.1">
    <property type="nucleotide sequence ID" value="NZ_DAIMLW010000167.1"/>
</dbReference>
<dbReference type="PRINTS" id="PR01438">
    <property type="entry name" value="UNVRSLSTRESS"/>
</dbReference>
<dbReference type="Gene3D" id="3.40.50.620">
    <property type="entry name" value="HUPs"/>
    <property type="match status" value="1"/>
</dbReference>
<accession>A0A4R1Q0V5</accession>
<dbReference type="EMBL" id="SLUI01000002">
    <property type="protein sequence ID" value="TCL39320.1"/>
    <property type="molecule type" value="Genomic_DNA"/>
</dbReference>
<feature type="domain" description="UspA" evidence="2">
    <location>
        <begin position="4"/>
        <end position="147"/>
    </location>
</feature>
<dbReference type="AlphaFoldDB" id="A0A4R1Q0V5"/>
<organism evidence="3 4">
    <name type="scientific">Anaerospora hongkongensis</name>
    <dbReference type="NCBI Taxonomy" id="244830"/>
    <lineage>
        <taxon>Bacteria</taxon>
        <taxon>Bacillati</taxon>
        <taxon>Bacillota</taxon>
        <taxon>Negativicutes</taxon>
        <taxon>Selenomonadales</taxon>
        <taxon>Sporomusaceae</taxon>
        <taxon>Anaerospora</taxon>
    </lineage>
</organism>
<dbReference type="InterPro" id="IPR006015">
    <property type="entry name" value="Universal_stress_UspA"/>
</dbReference>
<comment type="caution">
    <text evidence="3">The sequence shown here is derived from an EMBL/GenBank/DDBJ whole genome shotgun (WGS) entry which is preliminary data.</text>
</comment>
<reference evidence="3 4" key="1">
    <citation type="submission" date="2019-03" db="EMBL/GenBank/DDBJ databases">
        <title>Genomic Encyclopedia of Type Strains, Phase IV (KMG-IV): sequencing the most valuable type-strain genomes for metagenomic binning, comparative biology and taxonomic classification.</title>
        <authorList>
            <person name="Goeker M."/>
        </authorList>
    </citation>
    <scope>NUCLEOTIDE SEQUENCE [LARGE SCALE GENOMIC DNA]</scope>
    <source>
        <strain evidence="3 4">DSM 15969</strain>
    </source>
</reference>
<dbReference type="Pfam" id="PF00582">
    <property type="entry name" value="Usp"/>
    <property type="match status" value="1"/>
</dbReference>
<dbReference type="OrthoDB" id="9777884at2"/>
<name>A0A4R1Q0V5_9FIRM</name>
<protein>
    <submittedName>
        <fullName evidence="3">Nucleotide-binding universal stress UspA family protein</fullName>
    </submittedName>
</protein>
<proteinExistence type="inferred from homology"/>
<evidence type="ECO:0000259" key="2">
    <source>
        <dbReference type="Pfam" id="PF00582"/>
    </source>
</evidence>
<dbReference type="InterPro" id="IPR006016">
    <property type="entry name" value="UspA"/>
</dbReference>
<dbReference type="Proteomes" id="UP000295063">
    <property type="component" value="Unassembled WGS sequence"/>
</dbReference>
<dbReference type="SUPFAM" id="SSF52402">
    <property type="entry name" value="Adenine nucleotide alpha hydrolases-like"/>
    <property type="match status" value="1"/>
</dbReference>
<dbReference type="PANTHER" id="PTHR46268:SF6">
    <property type="entry name" value="UNIVERSAL STRESS PROTEIN UP12"/>
    <property type="match status" value="1"/>
</dbReference>
<evidence type="ECO:0000313" key="3">
    <source>
        <dbReference type="EMBL" id="TCL39320.1"/>
    </source>
</evidence>